<feature type="non-terminal residue" evidence="1">
    <location>
        <position position="134"/>
    </location>
</feature>
<sequence length="134" mass="15171">MNDKITIRKATEKDIPFLREAIKEAEKSGTEKISYCTLFSINDEKLDEIIFQVLMEDIEGQELCVSHFLIAEVDNQYAGACSAWVEAIDGSFSSIIKANILFYFLGDKICNRAADNLKLMEDINIAREKNAIQI</sequence>
<dbReference type="Proteomes" id="UP000230447">
    <property type="component" value="Unassembled WGS sequence"/>
</dbReference>
<dbReference type="SUPFAM" id="SSF55729">
    <property type="entry name" value="Acyl-CoA N-acyltransferases (Nat)"/>
    <property type="match status" value="1"/>
</dbReference>
<accession>A0A2G9ZEL0</accession>
<gene>
    <name evidence="1" type="ORF">COX24_02580</name>
</gene>
<dbReference type="EMBL" id="PCSB01000056">
    <property type="protein sequence ID" value="PIP31609.1"/>
    <property type="molecule type" value="Genomic_DNA"/>
</dbReference>
<evidence type="ECO:0000313" key="2">
    <source>
        <dbReference type="Proteomes" id="UP000230447"/>
    </source>
</evidence>
<evidence type="ECO:0008006" key="3">
    <source>
        <dbReference type="Google" id="ProtNLM"/>
    </source>
</evidence>
<protein>
    <recommendedName>
        <fullName evidence="3">N-acetyltransferase domain-containing protein</fullName>
    </recommendedName>
</protein>
<dbReference type="InterPro" id="IPR016181">
    <property type="entry name" value="Acyl_CoA_acyltransferase"/>
</dbReference>
<comment type="caution">
    <text evidence="1">The sequence shown here is derived from an EMBL/GenBank/DDBJ whole genome shotgun (WGS) entry which is preliminary data.</text>
</comment>
<dbReference type="Gene3D" id="3.40.630.30">
    <property type="match status" value="1"/>
</dbReference>
<proteinExistence type="predicted"/>
<evidence type="ECO:0000313" key="1">
    <source>
        <dbReference type="EMBL" id="PIP31609.1"/>
    </source>
</evidence>
<dbReference type="AlphaFoldDB" id="A0A2G9ZEL0"/>
<organism evidence="1 2">
    <name type="scientific">bacterium (Candidatus Gribaldobacteria) CG23_combo_of_CG06-09_8_20_14_all_37_87_8</name>
    <dbReference type="NCBI Taxonomy" id="2014278"/>
    <lineage>
        <taxon>Bacteria</taxon>
        <taxon>Candidatus Gribaldobacteria</taxon>
    </lineage>
</organism>
<reference evidence="1 2" key="1">
    <citation type="submission" date="2017-09" db="EMBL/GenBank/DDBJ databases">
        <title>Depth-based differentiation of microbial function through sediment-hosted aquifers and enrichment of novel symbionts in the deep terrestrial subsurface.</title>
        <authorList>
            <person name="Probst A.J."/>
            <person name="Ladd B."/>
            <person name="Jarett J.K."/>
            <person name="Geller-Mcgrath D.E."/>
            <person name="Sieber C.M."/>
            <person name="Emerson J.B."/>
            <person name="Anantharaman K."/>
            <person name="Thomas B.C."/>
            <person name="Malmstrom R."/>
            <person name="Stieglmeier M."/>
            <person name="Klingl A."/>
            <person name="Woyke T."/>
            <person name="Ryan C.M."/>
            <person name="Banfield J.F."/>
        </authorList>
    </citation>
    <scope>NUCLEOTIDE SEQUENCE [LARGE SCALE GENOMIC DNA]</scope>
    <source>
        <strain evidence="1">CG23_combo_of_CG06-09_8_20_14_all_37_87_8</strain>
    </source>
</reference>
<name>A0A2G9ZEL0_9BACT</name>